<dbReference type="SUPFAM" id="SSF52540">
    <property type="entry name" value="P-loop containing nucleoside triphosphate hydrolases"/>
    <property type="match status" value="1"/>
</dbReference>
<dbReference type="InterPro" id="IPR039421">
    <property type="entry name" value="Type_1_exporter"/>
</dbReference>
<dbReference type="GO" id="GO:0016887">
    <property type="term" value="F:ATP hydrolysis activity"/>
    <property type="evidence" value="ECO:0007669"/>
    <property type="project" value="InterPro"/>
</dbReference>
<protein>
    <submittedName>
        <fullName evidence="12">Lipid A export ATP-binding/permease protein MsbA</fullName>
    </submittedName>
</protein>
<dbReference type="Pfam" id="PF00005">
    <property type="entry name" value="ABC_tran"/>
    <property type="match status" value="1"/>
</dbReference>
<feature type="transmembrane region" description="Helical" evidence="9">
    <location>
        <begin position="24"/>
        <end position="52"/>
    </location>
</feature>
<dbReference type="GO" id="GO:0015421">
    <property type="term" value="F:ABC-type oligopeptide transporter activity"/>
    <property type="evidence" value="ECO:0007669"/>
    <property type="project" value="TreeGrafter"/>
</dbReference>
<keyword evidence="7 9" id="KW-1133">Transmembrane helix</keyword>
<dbReference type="FunFam" id="3.40.50.300:FF:000221">
    <property type="entry name" value="Multidrug ABC transporter ATP-binding protein"/>
    <property type="match status" value="1"/>
</dbReference>
<evidence type="ECO:0000256" key="8">
    <source>
        <dbReference type="ARBA" id="ARBA00023136"/>
    </source>
</evidence>
<dbReference type="Pfam" id="PF00664">
    <property type="entry name" value="ABC_membrane"/>
    <property type="match status" value="1"/>
</dbReference>
<evidence type="ECO:0000256" key="2">
    <source>
        <dbReference type="ARBA" id="ARBA00022448"/>
    </source>
</evidence>
<evidence type="ECO:0000256" key="3">
    <source>
        <dbReference type="ARBA" id="ARBA00022475"/>
    </source>
</evidence>
<evidence type="ECO:0000256" key="7">
    <source>
        <dbReference type="ARBA" id="ARBA00022989"/>
    </source>
</evidence>
<reference evidence="12" key="1">
    <citation type="submission" date="2015-10" db="EMBL/GenBank/DDBJ databases">
        <authorList>
            <person name="Gilbert D.G."/>
        </authorList>
    </citation>
    <scope>NUCLEOTIDE SEQUENCE</scope>
</reference>
<dbReference type="CDD" id="cd18552">
    <property type="entry name" value="ABC_6TM_MsbA_like"/>
    <property type="match status" value="1"/>
</dbReference>
<dbReference type="PANTHER" id="PTHR43394:SF1">
    <property type="entry name" value="ATP-BINDING CASSETTE SUB-FAMILY B MEMBER 10, MITOCHONDRIAL"/>
    <property type="match status" value="1"/>
</dbReference>
<evidence type="ECO:0000256" key="9">
    <source>
        <dbReference type="SAM" id="Phobius"/>
    </source>
</evidence>
<evidence type="ECO:0000256" key="1">
    <source>
        <dbReference type="ARBA" id="ARBA00004651"/>
    </source>
</evidence>
<feature type="transmembrane region" description="Helical" evidence="9">
    <location>
        <begin position="72"/>
        <end position="94"/>
    </location>
</feature>
<dbReference type="AlphaFoldDB" id="A0A160TZW6"/>
<sequence length="590" mass="62510">MTAKAPKQKGSLRRLFAAYFRQHIGWFAAGTLMALLTSLSAMGYSLVLKMLGDRLQASFGDEAQVPVSGPDWIWWIGGAIVALSCARALSLYLMTLFNNTGVQRGLVSVQSSQFDSLTDGDYARVAADASGDFVSRFINDVNAIRDATLRFANNFTKSTITVIGMFGVMLVIDWQLTLLLLVAYPIAFGPVIGLGNRIRKRSKQAQKQVGQVTSLLSEGFQSARVVKAYGLEPYQKSRARQGFVERSKLFLKVLTDRAAVDPILEVAGGAALAGILGFAAWRMSQGAMTLGDLLGFIAALGIVSPELRALGTLNAVAQEGGAAADRVFEIVDATTHIADAPDAERLNRVNGHVVFDGVSFAYPDGTRALNGLSFVAAPGETVAIVGPSGAGKSTVFNLLMRLYDAESGAVSVDGKNVRGVVGDTLRANIGLVAQDSALFDDTVQNNIALGRLGATNAEIEAAAKAANAHDFITAMPDGYQSPAGEMGRNLSGGQRQRVALARAILRGAPILLLDEATSALDAESEAKVQAALAEFSKGRTTLIIAHRLSTVRAADRIIVMEDGRAVEEGTHDALMASSGAYKRLVELQLS</sequence>
<feature type="domain" description="ABC transporter" evidence="10">
    <location>
        <begin position="353"/>
        <end position="587"/>
    </location>
</feature>
<evidence type="ECO:0000313" key="12">
    <source>
        <dbReference type="EMBL" id="CUS56681.1"/>
    </source>
</evidence>
<keyword evidence="6 12" id="KW-0067">ATP-binding</keyword>
<dbReference type="PROSITE" id="PS50893">
    <property type="entry name" value="ABC_TRANSPORTER_2"/>
    <property type="match status" value="1"/>
</dbReference>
<dbReference type="InterPro" id="IPR003593">
    <property type="entry name" value="AAA+_ATPase"/>
</dbReference>
<feature type="transmembrane region" description="Helical" evidence="9">
    <location>
        <begin position="178"/>
        <end position="198"/>
    </location>
</feature>
<dbReference type="GO" id="GO:0005886">
    <property type="term" value="C:plasma membrane"/>
    <property type="evidence" value="ECO:0007669"/>
    <property type="project" value="UniProtKB-SubCell"/>
</dbReference>
<dbReference type="InterPro" id="IPR003439">
    <property type="entry name" value="ABC_transporter-like_ATP-bd"/>
</dbReference>
<dbReference type="InterPro" id="IPR011527">
    <property type="entry name" value="ABC1_TM_dom"/>
</dbReference>
<feature type="transmembrane region" description="Helical" evidence="9">
    <location>
        <begin position="155"/>
        <end position="172"/>
    </location>
</feature>
<organism evidence="12">
    <name type="scientific">hydrothermal vent metagenome</name>
    <dbReference type="NCBI Taxonomy" id="652676"/>
    <lineage>
        <taxon>unclassified sequences</taxon>
        <taxon>metagenomes</taxon>
        <taxon>ecological metagenomes</taxon>
    </lineage>
</organism>
<evidence type="ECO:0000259" key="11">
    <source>
        <dbReference type="PROSITE" id="PS50929"/>
    </source>
</evidence>
<accession>A0A160TZW6</accession>
<proteinExistence type="predicted"/>
<dbReference type="InterPro" id="IPR036640">
    <property type="entry name" value="ABC1_TM_sf"/>
</dbReference>
<dbReference type="InterPro" id="IPR027417">
    <property type="entry name" value="P-loop_NTPase"/>
</dbReference>
<evidence type="ECO:0000256" key="4">
    <source>
        <dbReference type="ARBA" id="ARBA00022692"/>
    </source>
</evidence>
<dbReference type="Gene3D" id="1.20.1560.10">
    <property type="entry name" value="ABC transporter type 1, transmembrane domain"/>
    <property type="match status" value="1"/>
</dbReference>
<name>A0A160TZW6_9ZZZZ</name>
<evidence type="ECO:0000259" key="10">
    <source>
        <dbReference type="PROSITE" id="PS50893"/>
    </source>
</evidence>
<dbReference type="PROSITE" id="PS00211">
    <property type="entry name" value="ABC_TRANSPORTER_1"/>
    <property type="match status" value="1"/>
</dbReference>
<dbReference type="SMART" id="SM00382">
    <property type="entry name" value="AAA"/>
    <property type="match status" value="1"/>
</dbReference>
<comment type="subcellular location">
    <subcellularLocation>
        <location evidence="1">Cell membrane</location>
        <topology evidence="1">Multi-pass membrane protein</topology>
    </subcellularLocation>
</comment>
<dbReference type="InterPro" id="IPR017871">
    <property type="entry name" value="ABC_transporter-like_CS"/>
</dbReference>
<dbReference type="GO" id="GO:0005524">
    <property type="term" value="F:ATP binding"/>
    <property type="evidence" value="ECO:0007669"/>
    <property type="project" value="UniProtKB-KW"/>
</dbReference>
<keyword evidence="2" id="KW-0813">Transport</keyword>
<keyword evidence="4 9" id="KW-0812">Transmembrane</keyword>
<dbReference type="Gene3D" id="3.40.50.300">
    <property type="entry name" value="P-loop containing nucleotide triphosphate hydrolases"/>
    <property type="match status" value="1"/>
</dbReference>
<dbReference type="PROSITE" id="PS50929">
    <property type="entry name" value="ABC_TM1F"/>
    <property type="match status" value="1"/>
</dbReference>
<feature type="domain" description="ABC transmembrane type-1" evidence="11">
    <location>
        <begin position="28"/>
        <end position="319"/>
    </location>
</feature>
<keyword evidence="5" id="KW-0547">Nucleotide-binding</keyword>
<dbReference type="PANTHER" id="PTHR43394">
    <property type="entry name" value="ATP-DEPENDENT PERMEASE MDL1, MITOCHONDRIAL"/>
    <property type="match status" value="1"/>
</dbReference>
<keyword evidence="8 9" id="KW-0472">Membrane</keyword>
<dbReference type="EMBL" id="CZQD01000031">
    <property type="protein sequence ID" value="CUS56681.1"/>
    <property type="molecule type" value="Genomic_DNA"/>
</dbReference>
<dbReference type="SUPFAM" id="SSF90123">
    <property type="entry name" value="ABC transporter transmembrane region"/>
    <property type="match status" value="1"/>
</dbReference>
<evidence type="ECO:0000256" key="6">
    <source>
        <dbReference type="ARBA" id="ARBA00022840"/>
    </source>
</evidence>
<keyword evidence="3" id="KW-1003">Cell membrane</keyword>
<evidence type="ECO:0000256" key="5">
    <source>
        <dbReference type="ARBA" id="ARBA00022741"/>
    </source>
</evidence>
<gene>
    <name evidence="12" type="ORF">MGWOODY_Hyp268</name>
</gene>